<dbReference type="Gene3D" id="3.40.50.880">
    <property type="match status" value="1"/>
</dbReference>
<dbReference type="InterPro" id="IPR002818">
    <property type="entry name" value="DJ-1/PfpI"/>
</dbReference>
<name>A0A1I7NJZ9_9BACT</name>
<dbReference type="Pfam" id="PF01965">
    <property type="entry name" value="DJ-1_PfpI"/>
    <property type="match status" value="1"/>
</dbReference>
<accession>A0A1I7NJZ9</accession>
<protein>
    <submittedName>
        <fullName evidence="4">Transcriptional regulator GlxA family, contains an amidase domain and an AraC-type DNA-binding HTH domain</fullName>
    </submittedName>
</protein>
<dbReference type="RefSeq" id="WP_092460355.1">
    <property type="nucleotide sequence ID" value="NZ_FPCJ01000001.1"/>
</dbReference>
<dbReference type="InterPro" id="IPR052158">
    <property type="entry name" value="INH-QAR"/>
</dbReference>
<dbReference type="SMART" id="SM00342">
    <property type="entry name" value="HTH_ARAC"/>
    <property type="match status" value="1"/>
</dbReference>
<keyword evidence="4" id="KW-0238">DNA-binding</keyword>
<organism evidence="4 5">
    <name type="scientific">Thermoflavifilum thermophilum</name>
    <dbReference type="NCBI Taxonomy" id="1393122"/>
    <lineage>
        <taxon>Bacteria</taxon>
        <taxon>Pseudomonadati</taxon>
        <taxon>Bacteroidota</taxon>
        <taxon>Chitinophagia</taxon>
        <taxon>Chitinophagales</taxon>
        <taxon>Chitinophagaceae</taxon>
        <taxon>Thermoflavifilum</taxon>
    </lineage>
</organism>
<keyword evidence="5" id="KW-1185">Reference proteome</keyword>
<dbReference type="Proteomes" id="UP000199537">
    <property type="component" value="Unassembled WGS sequence"/>
</dbReference>
<dbReference type="OrthoDB" id="9803764at2"/>
<sequence length="338" mass="38688">MKHITLLAIEGSNLSSLDQPRRAFLEVNRFLEQQNQSPAFQVQTAGLHATVELDQGLFTIHPDIQIQQLHHTDLIIIPSCEVHDIAHTLQRNQEYIPWLKAQYANGSEIASLCLGTFLLAATGLLRGKTCATHWQAIPLFQQWFSDIQVVTDRILTDESGLYTSGGAFSSANLIVYLIEKFIGHEAAIHCVKLFQVDMDRHSQSPFMIFQGYKHHADETVKKAQAFIEQYYAQRISIFQLCETFAISRRNLERRFKQATGYTVGAYIQRVRMEAARKKLENSLCTIYEVMYDVGYQDHKAFREAFKKITGLSPLQYRNRYGKHWFAPSQGQIAGDQLN</sequence>
<dbReference type="PROSITE" id="PS01124">
    <property type="entry name" value="HTH_ARAC_FAMILY_2"/>
    <property type="match status" value="1"/>
</dbReference>
<proteinExistence type="predicted"/>
<evidence type="ECO:0000256" key="1">
    <source>
        <dbReference type="ARBA" id="ARBA00023015"/>
    </source>
</evidence>
<reference evidence="5" key="1">
    <citation type="submission" date="2016-10" db="EMBL/GenBank/DDBJ databases">
        <authorList>
            <person name="Varghese N."/>
            <person name="Submissions S."/>
        </authorList>
    </citation>
    <scope>NUCLEOTIDE SEQUENCE [LARGE SCALE GENOMIC DNA]</scope>
    <source>
        <strain evidence="5">DSM 14807</strain>
    </source>
</reference>
<dbReference type="GO" id="GO:0003700">
    <property type="term" value="F:DNA-binding transcription factor activity"/>
    <property type="evidence" value="ECO:0007669"/>
    <property type="project" value="InterPro"/>
</dbReference>
<dbReference type="SUPFAM" id="SSF46689">
    <property type="entry name" value="Homeodomain-like"/>
    <property type="match status" value="2"/>
</dbReference>
<keyword evidence="1" id="KW-0805">Transcription regulation</keyword>
<evidence type="ECO:0000313" key="5">
    <source>
        <dbReference type="Proteomes" id="UP000199537"/>
    </source>
</evidence>
<dbReference type="SUPFAM" id="SSF52317">
    <property type="entry name" value="Class I glutamine amidotransferase-like"/>
    <property type="match status" value="1"/>
</dbReference>
<dbReference type="GO" id="GO:0043565">
    <property type="term" value="F:sequence-specific DNA binding"/>
    <property type="evidence" value="ECO:0007669"/>
    <property type="project" value="InterPro"/>
</dbReference>
<dbReference type="EMBL" id="FPCJ01000001">
    <property type="protein sequence ID" value="SFV34967.1"/>
    <property type="molecule type" value="Genomic_DNA"/>
</dbReference>
<dbReference type="InterPro" id="IPR009057">
    <property type="entry name" value="Homeodomain-like_sf"/>
</dbReference>
<dbReference type="InterPro" id="IPR018060">
    <property type="entry name" value="HTH_AraC"/>
</dbReference>
<dbReference type="InterPro" id="IPR029062">
    <property type="entry name" value="Class_I_gatase-like"/>
</dbReference>
<dbReference type="Gene3D" id="1.10.10.60">
    <property type="entry name" value="Homeodomain-like"/>
    <property type="match status" value="2"/>
</dbReference>
<feature type="domain" description="HTH araC/xylS-type" evidence="3">
    <location>
        <begin position="221"/>
        <end position="319"/>
    </location>
</feature>
<dbReference type="STRING" id="1393122.SAMN05660895_2125"/>
<keyword evidence="2" id="KW-0804">Transcription</keyword>
<dbReference type="PANTHER" id="PTHR43130:SF3">
    <property type="entry name" value="HTH-TYPE TRANSCRIPTIONAL REGULATOR RV1931C"/>
    <property type="match status" value="1"/>
</dbReference>
<evidence type="ECO:0000259" key="3">
    <source>
        <dbReference type="PROSITE" id="PS01124"/>
    </source>
</evidence>
<evidence type="ECO:0000313" key="4">
    <source>
        <dbReference type="EMBL" id="SFV34967.1"/>
    </source>
</evidence>
<dbReference type="AlphaFoldDB" id="A0A1I7NJZ9"/>
<evidence type="ECO:0000256" key="2">
    <source>
        <dbReference type="ARBA" id="ARBA00023163"/>
    </source>
</evidence>
<dbReference type="CDD" id="cd03138">
    <property type="entry name" value="GATase1_AraC_2"/>
    <property type="match status" value="1"/>
</dbReference>
<dbReference type="PANTHER" id="PTHR43130">
    <property type="entry name" value="ARAC-FAMILY TRANSCRIPTIONAL REGULATOR"/>
    <property type="match status" value="1"/>
</dbReference>
<gene>
    <name evidence="4" type="ORF">SAMN05660895_2125</name>
</gene>
<dbReference type="Pfam" id="PF12833">
    <property type="entry name" value="HTH_18"/>
    <property type="match status" value="1"/>
</dbReference>